<gene>
    <name evidence="2" type="ORF">K0O23_09035</name>
</gene>
<dbReference type="InterPro" id="IPR029044">
    <property type="entry name" value="Nucleotide-diphossugar_trans"/>
</dbReference>
<sequence length="290" mass="33569">MNKPLVSVLMTSFNREKYIAQAIKSVLDSTLTDFELIIVDDCSKDRTLSIARSYAARDTRVKVHLNDYNLGDYANRNRAAFYAKGKYLKYVDADDYIYSHGLEVMVSMMEQHPEAGFGLCTIAPYSEKPFPICLSPKEAYEFNYLKNVPIFHRAPLSSIIKKDIFETQGGFYNQRMVGDFELWHRLSLSYPIVLMPQGLIWNRVHEGQEMSSHSRYVMDYLFIAEKYIELCSLSGKNKAFILDKIRRNQLVTMIKNPMGLGFVQRLKLVKRSNINLFRIFHSSSRFSSNS</sequence>
<dbReference type="PANTHER" id="PTHR22916:SF3">
    <property type="entry name" value="UDP-GLCNAC:BETAGAL BETA-1,3-N-ACETYLGLUCOSAMINYLTRANSFERASE-LIKE PROTEIN 1"/>
    <property type="match status" value="1"/>
</dbReference>
<feature type="domain" description="Glycosyltransferase 2-like" evidence="1">
    <location>
        <begin position="7"/>
        <end position="130"/>
    </location>
</feature>
<organism evidence="2 3">
    <name type="scientific">Pontibacter aydingkolensis</name>
    <dbReference type="NCBI Taxonomy" id="1911536"/>
    <lineage>
        <taxon>Bacteria</taxon>
        <taxon>Pseudomonadati</taxon>
        <taxon>Bacteroidota</taxon>
        <taxon>Cytophagia</taxon>
        <taxon>Cytophagales</taxon>
        <taxon>Hymenobacteraceae</taxon>
        <taxon>Pontibacter</taxon>
    </lineage>
</organism>
<name>A0ABS7CTN2_9BACT</name>
<keyword evidence="3" id="KW-1185">Reference proteome</keyword>
<comment type="caution">
    <text evidence="2">The sequence shown here is derived from an EMBL/GenBank/DDBJ whole genome shotgun (WGS) entry which is preliminary data.</text>
</comment>
<dbReference type="RefSeq" id="WP_219877099.1">
    <property type="nucleotide sequence ID" value="NZ_JAHYXK010000006.1"/>
</dbReference>
<accession>A0ABS7CTN2</accession>
<dbReference type="CDD" id="cd00761">
    <property type="entry name" value="Glyco_tranf_GTA_type"/>
    <property type="match status" value="1"/>
</dbReference>
<dbReference type="PANTHER" id="PTHR22916">
    <property type="entry name" value="GLYCOSYLTRANSFERASE"/>
    <property type="match status" value="1"/>
</dbReference>
<dbReference type="Proteomes" id="UP000813018">
    <property type="component" value="Unassembled WGS sequence"/>
</dbReference>
<dbReference type="Gene3D" id="3.90.550.10">
    <property type="entry name" value="Spore Coat Polysaccharide Biosynthesis Protein SpsA, Chain A"/>
    <property type="match status" value="1"/>
</dbReference>
<protein>
    <submittedName>
        <fullName evidence="2">Glycosyltransferase</fullName>
    </submittedName>
</protein>
<dbReference type="Pfam" id="PF00535">
    <property type="entry name" value="Glycos_transf_2"/>
    <property type="match status" value="1"/>
</dbReference>
<evidence type="ECO:0000313" key="2">
    <source>
        <dbReference type="EMBL" id="MBW7467211.1"/>
    </source>
</evidence>
<evidence type="ECO:0000313" key="3">
    <source>
        <dbReference type="Proteomes" id="UP000813018"/>
    </source>
</evidence>
<evidence type="ECO:0000259" key="1">
    <source>
        <dbReference type="Pfam" id="PF00535"/>
    </source>
</evidence>
<proteinExistence type="predicted"/>
<dbReference type="EMBL" id="JAHYXK010000006">
    <property type="protein sequence ID" value="MBW7467211.1"/>
    <property type="molecule type" value="Genomic_DNA"/>
</dbReference>
<dbReference type="SUPFAM" id="SSF53448">
    <property type="entry name" value="Nucleotide-diphospho-sugar transferases"/>
    <property type="match status" value="1"/>
</dbReference>
<dbReference type="InterPro" id="IPR001173">
    <property type="entry name" value="Glyco_trans_2-like"/>
</dbReference>
<reference evidence="2 3" key="1">
    <citation type="journal article" date="2016" name="Int. J. Syst. Evol. Microbiol.">
        <title>Pontibacter aydingkolensis sp. nov., isolated from soil of a salt lake.</title>
        <authorList>
            <person name="Osman G."/>
            <person name="Zhang T."/>
            <person name="Lou K."/>
            <person name="Gao Y."/>
            <person name="Chang W."/>
            <person name="Lin Q."/>
            <person name="Yang H.M."/>
            <person name="Huo X.D."/>
            <person name="Wang N."/>
        </authorList>
    </citation>
    <scope>NUCLEOTIDE SEQUENCE [LARGE SCALE GENOMIC DNA]</scope>
    <source>
        <strain evidence="2 3">KACC 19255</strain>
    </source>
</reference>